<dbReference type="AlphaFoldDB" id="A0A2Z5PUJ2"/>
<feature type="transmembrane region" description="Helical" evidence="1">
    <location>
        <begin position="75"/>
        <end position="96"/>
    </location>
</feature>
<name>A0A2Z5PUJ2_METMI</name>
<evidence type="ECO:0000313" key="3">
    <source>
        <dbReference type="Proteomes" id="UP000263689"/>
    </source>
</evidence>
<keyword evidence="1" id="KW-0472">Membrane</keyword>
<protein>
    <submittedName>
        <fullName evidence="2">Uncharacterized protein</fullName>
    </submittedName>
</protein>
<gene>
    <name evidence="2" type="ORF">MMOS7_00450</name>
</gene>
<feature type="transmembrane region" description="Helical" evidence="1">
    <location>
        <begin position="21"/>
        <end position="40"/>
    </location>
</feature>
<dbReference type="Proteomes" id="UP000263689">
    <property type="component" value="Chromosome"/>
</dbReference>
<feature type="transmembrane region" description="Helical" evidence="1">
    <location>
        <begin position="46"/>
        <end position="63"/>
    </location>
</feature>
<organism evidence="2 3">
    <name type="scientific">Methanococcus maripaludis OS7</name>
    <dbReference type="NCBI Taxonomy" id="637915"/>
    <lineage>
        <taxon>Archaea</taxon>
        <taxon>Methanobacteriati</taxon>
        <taxon>Methanobacteriota</taxon>
        <taxon>Methanomada group</taxon>
        <taxon>Methanococci</taxon>
        <taxon>Methanococcales</taxon>
        <taxon>Methanococcaceae</taxon>
        <taxon>Methanococcus</taxon>
    </lineage>
</organism>
<dbReference type="RefSeq" id="WP_119720476.1">
    <property type="nucleotide sequence ID" value="NZ_AP011528.1"/>
</dbReference>
<sequence>MARMNEKSVNIPTGSLSYFEIVGLLFVLGGSLTVVCGVEWFINSIFGAYICTGIGLAIVSLSGKDNLRRVKRTSYWEGVGIGLIGVINLLFGYFQLEALQTLTYQILAMGLIFIITIAVAYRD</sequence>
<dbReference type="EMBL" id="AP011528">
    <property type="protein sequence ID" value="BAP62131.1"/>
    <property type="molecule type" value="Genomic_DNA"/>
</dbReference>
<proteinExistence type="predicted"/>
<dbReference type="KEGG" id="mmao:MMOS7_00450"/>
<keyword evidence="1" id="KW-1133">Transmembrane helix</keyword>
<evidence type="ECO:0000313" key="2">
    <source>
        <dbReference type="EMBL" id="BAP62131.1"/>
    </source>
</evidence>
<reference evidence="2 3" key="1">
    <citation type="submission" date="2009-06" db="EMBL/GenBank/DDBJ databases">
        <title>Molecular Evidence for Microbiologically Influenced Corrosion from genome of Methanogen.</title>
        <authorList>
            <person name="Ito N."/>
            <person name="Tsurumaru H."/>
            <person name="Shimizu A."/>
            <person name="Harada T."/>
            <person name="Hosoyama A."/>
            <person name="Horikawa H."/>
            <person name="Wakai S."/>
            <person name="Sasaki K."/>
            <person name="Nishijima K."/>
            <person name="Ataku H."/>
            <person name="Yamazaki J."/>
            <person name="Mise M."/>
            <person name="Yamazaki S."/>
            <person name="Tanikawa S."/>
            <person name="Harayama S."/>
            <person name="Fujita N."/>
        </authorList>
    </citation>
    <scope>NUCLEOTIDE SEQUENCE [LARGE SCALE GENOMIC DNA]</scope>
    <source>
        <strain evidence="3">OS7 ( NBRC 103642)</strain>
    </source>
</reference>
<evidence type="ECO:0000256" key="1">
    <source>
        <dbReference type="SAM" id="Phobius"/>
    </source>
</evidence>
<accession>A0A2Z5PUJ2</accession>
<feature type="transmembrane region" description="Helical" evidence="1">
    <location>
        <begin position="102"/>
        <end position="121"/>
    </location>
</feature>
<keyword evidence="1" id="KW-0812">Transmembrane</keyword>
<dbReference type="GeneID" id="37874514"/>